<evidence type="ECO:0000313" key="3">
    <source>
        <dbReference type="Proteomes" id="UP001235712"/>
    </source>
</evidence>
<evidence type="ECO:0000313" key="2">
    <source>
        <dbReference type="EMBL" id="MDP9825516.1"/>
    </source>
</evidence>
<protein>
    <submittedName>
        <fullName evidence="2">Uncharacterized protein</fullName>
    </submittedName>
</protein>
<evidence type="ECO:0000256" key="1">
    <source>
        <dbReference type="SAM" id="Phobius"/>
    </source>
</evidence>
<keyword evidence="3" id="KW-1185">Reference proteome</keyword>
<comment type="caution">
    <text evidence="2">The sequence shown here is derived from an EMBL/GenBank/DDBJ whole genome shotgun (WGS) entry which is preliminary data.</text>
</comment>
<proteinExistence type="predicted"/>
<dbReference type="RefSeq" id="WP_307239374.1">
    <property type="nucleotide sequence ID" value="NZ_JAUSQZ010000001.1"/>
</dbReference>
<feature type="transmembrane region" description="Helical" evidence="1">
    <location>
        <begin position="45"/>
        <end position="61"/>
    </location>
</feature>
<keyword evidence="1" id="KW-1133">Transmembrane helix</keyword>
<feature type="transmembrane region" description="Helical" evidence="1">
    <location>
        <begin position="12"/>
        <end position="33"/>
    </location>
</feature>
<accession>A0ABT9NYL3</accession>
<name>A0ABT9NYL3_9ACTN</name>
<keyword evidence="1" id="KW-0812">Transmembrane</keyword>
<reference evidence="2 3" key="1">
    <citation type="submission" date="2023-07" db="EMBL/GenBank/DDBJ databases">
        <title>Sequencing the genomes of 1000 actinobacteria strains.</title>
        <authorList>
            <person name="Klenk H.-P."/>
        </authorList>
    </citation>
    <scope>NUCLEOTIDE SEQUENCE [LARGE SCALE GENOMIC DNA]</scope>
    <source>
        <strain evidence="2 3">DSM 44388</strain>
    </source>
</reference>
<dbReference type="EMBL" id="JAUSQZ010000001">
    <property type="protein sequence ID" value="MDP9825516.1"/>
    <property type="molecule type" value="Genomic_DNA"/>
</dbReference>
<keyword evidence="1" id="KW-0472">Membrane</keyword>
<organism evidence="2 3">
    <name type="scientific">Kineosporia succinea</name>
    <dbReference type="NCBI Taxonomy" id="84632"/>
    <lineage>
        <taxon>Bacteria</taxon>
        <taxon>Bacillati</taxon>
        <taxon>Actinomycetota</taxon>
        <taxon>Actinomycetes</taxon>
        <taxon>Kineosporiales</taxon>
        <taxon>Kineosporiaceae</taxon>
        <taxon>Kineosporia</taxon>
    </lineage>
</organism>
<sequence>MGERRPVASLVLNVDALGCLVGAASVASAPSVYRLVDPSGRSRPLVTGALVASSVLLRSAAGRPTRRALGRSAAVNAVWVLAASVALTKQQTPQGRSLVAATAVLDAAMGVIQWRLRATT</sequence>
<gene>
    <name evidence="2" type="ORF">J2S57_001265</name>
</gene>
<dbReference type="Proteomes" id="UP001235712">
    <property type="component" value="Unassembled WGS sequence"/>
</dbReference>